<dbReference type="RefSeq" id="WP_013493820.1">
    <property type="nucleotide sequence ID" value="NC_014830.1"/>
</dbReference>
<evidence type="ECO:0000256" key="4">
    <source>
        <dbReference type="ARBA" id="ARBA00022989"/>
    </source>
</evidence>
<feature type="transmembrane region" description="Helical" evidence="6">
    <location>
        <begin position="186"/>
        <end position="206"/>
    </location>
</feature>
<comment type="subcellular location">
    <subcellularLocation>
        <location evidence="1">Cell membrane</location>
        <topology evidence="1">Multi-pass membrane protein</topology>
    </subcellularLocation>
</comment>
<keyword evidence="5 6" id="KW-0472">Membrane</keyword>
<name>E6SBI0_INTC7</name>
<keyword evidence="4 6" id="KW-1133">Transmembrane helix</keyword>
<proteinExistence type="predicted"/>
<dbReference type="PANTHER" id="PTHR38601:SF1">
    <property type="entry name" value="HYDROGENASE-4 COMPONENT E"/>
    <property type="match status" value="1"/>
</dbReference>
<accession>E6SBI0</accession>
<dbReference type="KEGG" id="ica:Intca_3018"/>
<evidence type="ECO:0000256" key="5">
    <source>
        <dbReference type="ARBA" id="ARBA00023136"/>
    </source>
</evidence>
<gene>
    <name evidence="7" type="ordered locus">Intca_3018</name>
</gene>
<feature type="transmembrane region" description="Helical" evidence="6">
    <location>
        <begin position="33"/>
        <end position="54"/>
    </location>
</feature>
<dbReference type="Proteomes" id="UP000008914">
    <property type="component" value="Chromosome"/>
</dbReference>
<feature type="transmembrane region" description="Helical" evidence="6">
    <location>
        <begin position="158"/>
        <end position="180"/>
    </location>
</feature>
<feature type="transmembrane region" description="Helical" evidence="6">
    <location>
        <begin position="129"/>
        <end position="146"/>
    </location>
</feature>
<evidence type="ECO:0000313" key="7">
    <source>
        <dbReference type="EMBL" id="ADU49508.1"/>
    </source>
</evidence>
<feature type="transmembrane region" description="Helical" evidence="6">
    <location>
        <begin position="60"/>
        <end position="79"/>
    </location>
</feature>
<keyword evidence="3 6" id="KW-0812">Transmembrane</keyword>
<feature type="transmembrane region" description="Helical" evidence="6">
    <location>
        <begin position="100"/>
        <end position="123"/>
    </location>
</feature>
<evidence type="ECO:0000256" key="2">
    <source>
        <dbReference type="ARBA" id="ARBA00022475"/>
    </source>
</evidence>
<dbReference type="AlphaFoldDB" id="E6SBI0"/>
<reference evidence="7 8" key="1">
    <citation type="journal article" date="2010" name="Stand. Genomic Sci.">
        <title>Complete genome sequence of Intrasporangium calvum type strain (7 KIP).</title>
        <authorList>
            <person name="Del Rio T.G."/>
            <person name="Chertkov O."/>
            <person name="Yasawong M."/>
            <person name="Lucas S."/>
            <person name="Deshpande S."/>
            <person name="Cheng J.F."/>
            <person name="Detter C."/>
            <person name="Tapia R."/>
            <person name="Han C."/>
            <person name="Goodwin L."/>
            <person name="Pitluck S."/>
            <person name="Liolios K."/>
            <person name="Ivanova N."/>
            <person name="Mavromatis K."/>
            <person name="Pati A."/>
            <person name="Chen A."/>
            <person name="Palaniappan K."/>
            <person name="Land M."/>
            <person name="Hauser L."/>
            <person name="Chang Y.J."/>
            <person name="Jeffries C.D."/>
            <person name="Rohde M."/>
            <person name="Pukall R."/>
            <person name="Sikorski J."/>
            <person name="Goker M."/>
            <person name="Woyke T."/>
            <person name="Bristow J."/>
            <person name="Eisen J.A."/>
            <person name="Markowitz V."/>
            <person name="Hugenholtz P."/>
            <person name="Kyrpides N.C."/>
            <person name="Klenk H.P."/>
            <person name="Lapidus A."/>
        </authorList>
    </citation>
    <scope>NUCLEOTIDE SEQUENCE [LARGE SCALE GENOMIC DNA]</scope>
    <source>
        <strain evidence="8">ATCC 23552 / DSM 43043 / JCM 3097 / NBRC 12989 / 7 KIP</strain>
    </source>
</reference>
<dbReference type="EMBL" id="CP002343">
    <property type="protein sequence ID" value="ADU49508.1"/>
    <property type="molecule type" value="Genomic_DNA"/>
</dbReference>
<dbReference type="STRING" id="710696.Intca_3018"/>
<organism evidence="7 8">
    <name type="scientific">Intrasporangium calvum (strain ATCC 23552 / DSM 43043 / JCM 3097 / NBRC 12989 / NCIMB 10167 / NRRL B-3866 / 7 KIP)</name>
    <dbReference type="NCBI Taxonomy" id="710696"/>
    <lineage>
        <taxon>Bacteria</taxon>
        <taxon>Bacillati</taxon>
        <taxon>Actinomycetota</taxon>
        <taxon>Actinomycetes</taxon>
        <taxon>Micrococcales</taxon>
        <taxon>Intrasporangiaceae</taxon>
        <taxon>Intrasporangium</taxon>
    </lineage>
</organism>
<sequence length="219" mass="22919">MSSEVYTELLYAACGGLLLAAVLTLWRRQLSALVSLLIVQGALLALLAMLLGIRHDSAELYVVAVGVLLLKGVALPLVLRRALRSGGEARETRPLVNVPASILAASLLTLVAYAVSGPIVALSPGPETRAVPVGLAMVLIGLFVMVTRRRAISQVVGFLLMDNGIAATAFLLTAGVPAVIELAVSLDLLLVVLVLLVVTSHVRATFGGTDIDELRGLRD</sequence>
<dbReference type="eggNOG" id="COG4237">
    <property type="taxonomic scope" value="Bacteria"/>
</dbReference>
<evidence type="ECO:0000256" key="1">
    <source>
        <dbReference type="ARBA" id="ARBA00004651"/>
    </source>
</evidence>
<dbReference type="HOGENOM" id="CLU_088957_0_0_11"/>
<evidence type="ECO:0000313" key="8">
    <source>
        <dbReference type="Proteomes" id="UP000008914"/>
    </source>
</evidence>
<dbReference type="InterPro" id="IPR038730">
    <property type="entry name" value="HyfE-like"/>
</dbReference>
<dbReference type="GO" id="GO:0005886">
    <property type="term" value="C:plasma membrane"/>
    <property type="evidence" value="ECO:0007669"/>
    <property type="project" value="UniProtKB-SubCell"/>
</dbReference>
<evidence type="ECO:0000256" key="3">
    <source>
        <dbReference type="ARBA" id="ARBA00022692"/>
    </source>
</evidence>
<dbReference type="OrthoDB" id="4833173at2"/>
<evidence type="ECO:0008006" key="9">
    <source>
        <dbReference type="Google" id="ProtNLM"/>
    </source>
</evidence>
<protein>
    <recommendedName>
        <fullName evidence="9">Hydrogenase-4 component E</fullName>
    </recommendedName>
</protein>
<evidence type="ECO:0000256" key="6">
    <source>
        <dbReference type="SAM" id="Phobius"/>
    </source>
</evidence>
<dbReference type="PANTHER" id="PTHR38601">
    <property type="entry name" value="HYDROGENASE-4 COMPONENT E"/>
    <property type="match status" value="1"/>
</dbReference>
<keyword evidence="2" id="KW-1003">Cell membrane</keyword>
<keyword evidence="8" id="KW-1185">Reference proteome</keyword>
<feature type="transmembrane region" description="Helical" evidence="6">
    <location>
        <begin position="6"/>
        <end position="26"/>
    </location>
</feature>